<evidence type="ECO:0000256" key="2">
    <source>
        <dbReference type="SAM" id="SignalP"/>
    </source>
</evidence>
<feature type="transmembrane region" description="Helical" evidence="1">
    <location>
        <begin position="154"/>
        <end position="176"/>
    </location>
</feature>
<keyword evidence="1" id="KW-1133">Transmembrane helix</keyword>
<feature type="chain" id="PRO_5046290060" description="CopC domain-containing protein" evidence="2">
    <location>
        <begin position="27"/>
        <end position="182"/>
    </location>
</feature>
<evidence type="ECO:0000313" key="4">
    <source>
        <dbReference type="Proteomes" id="UP001219605"/>
    </source>
</evidence>
<proteinExistence type="predicted"/>
<evidence type="ECO:0000256" key="1">
    <source>
        <dbReference type="SAM" id="Phobius"/>
    </source>
</evidence>
<name>A0ABY7ZQM2_9ACTN</name>
<evidence type="ECO:0008006" key="5">
    <source>
        <dbReference type="Google" id="ProtNLM"/>
    </source>
</evidence>
<keyword evidence="2" id="KW-0732">Signal</keyword>
<protein>
    <recommendedName>
        <fullName evidence="5">CopC domain-containing protein</fullName>
    </recommendedName>
</protein>
<accession>A0ABY7ZQM2</accession>
<organism evidence="3 4">
    <name type="scientific">Micromonospora cathayae</name>
    <dbReference type="NCBI Taxonomy" id="3028804"/>
    <lineage>
        <taxon>Bacteria</taxon>
        <taxon>Bacillati</taxon>
        <taxon>Actinomycetota</taxon>
        <taxon>Actinomycetes</taxon>
        <taxon>Micromonosporales</taxon>
        <taxon>Micromonosporaceae</taxon>
        <taxon>Micromonospora</taxon>
    </lineage>
</organism>
<keyword evidence="1" id="KW-0812">Transmembrane</keyword>
<gene>
    <name evidence="3" type="ORF">PVK37_02355</name>
</gene>
<dbReference type="Proteomes" id="UP001219605">
    <property type="component" value="Chromosome"/>
</dbReference>
<reference evidence="3 4" key="1">
    <citation type="submission" date="2023-02" db="EMBL/GenBank/DDBJ databases">
        <authorList>
            <person name="Mo P."/>
        </authorList>
    </citation>
    <scope>NUCLEOTIDE SEQUENCE [LARGE SCALE GENOMIC DNA]</scope>
    <source>
        <strain evidence="3 4">HUAS 3</strain>
    </source>
</reference>
<dbReference type="EMBL" id="CP118615">
    <property type="protein sequence ID" value="WDZ85326.1"/>
    <property type="molecule type" value="Genomic_DNA"/>
</dbReference>
<keyword evidence="1" id="KW-0472">Membrane</keyword>
<evidence type="ECO:0000313" key="3">
    <source>
        <dbReference type="EMBL" id="WDZ85326.1"/>
    </source>
</evidence>
<feature type="signal peptide" evidence="2">
    <location>
        <begin position="1"/>
        <end position="26"/>
    </location>
</feature>
<dbReference type="RefSeq" id="WP_275032023.1">
    <property type="nucleotide sequence ID" value="NZ_CP118615.1"/>
</dbReference>
<sequence>MRIRTALAAALVGLALVFLSAGPAAAHTGKLKLVVAGDGADGVTVQASYADGHRPDLPVSLVLTATGPDDRKVGPVELQPSTEGQGFYITGPLLSPGRWTVTVTAPASIGGTGTARVEARAAEPVPPPPTARARADARDVTEIRAAGRTGESTWWLPVGVGVLALLVVAGALTAFVGRRRRP</sequence>
<keyword evidence="4" id="KW-1185">Reference proteome</keyword>